<keyword evidence="4" id="KW-0206">Cytoskeleton</keyword>
<dbReference type="Gene3D" id="2.170.210.20">
    <property type="entry name" value="Spindle assembly abnormal protein 6, N-terminal domain"/>
    <property type="match status" value="1"/>
</dbReference>
<feature type="compositionally biased region" description="Polar residues" evidence="7">
    <location>
        <begin position="763"/>
        <end position="779"/>
    </location>
</feature>
<organism evidence="9">
    <name type="scientific">Physcomitrium patens</name>
    <name type="common">Spreading-leaved earth moss</name>
    <name type="synonym">Physcomitrella patens</name>
    <dbReference type="NCBI Taxonomy" id="3218"/>
    <lineage>
        <taxon>Eukaryota</taxon>
        <taxon>Viridiplantae</taxon>
        <taxon>Streptophyta</taxon>
        <taxon>Embryophyta</taxon>
        <taxon>Bryophyta</taxon>
        <taxon>Bryophytina</taxon>
        <taxon>Bryopsida</taxon>
        <taxon>Funariidae</taxon>
        <taxon>Funariales</taxon>
        <taxon>Funariaceae</taxon>
        <taxon>Physcomitrium</taxon>
    </lineage>
</organism>
<dbReference type="InterPro" id="IPR038558">
    <property type="entry name" value="SAS-6_N_sf"/>
</dbReference>
<dbReference type="Proteomes" id="UP000006727">
    <property type="component" value="Chromosome 23"/>
</dbReference>
<dbReference type="EnsemblPlants" id="Pp3c23_8210V3.1">
    <property type="protein sequence ID" value="Pp3c23_8210V3.1"/>
    <property type="gene ID" value="Pp3c23_8210"/>
</dbReference>
<evidence type="ECO:0000259" key="8">
    <source>
        <dbReference type="Pfam" id="PF16531"/>
    </source>
</evidence>
<evidence type="ECO:0000256" key="3">
    <source>
        <dbReference type="ARBA" id="ARBA00023054"/>
    </source>
</evidence>
<comment type="subcellular location">
    <subcellularLocation>
        <location evidence="1">Cytoplasm</location>
        <location evidence="1">Cytoskeleton</location>
        <location evidence="1">Microtubule organizing center</location>
        <location evidence="1">Centrosome</location>
    </subcellularLocation>
</comment>
<evidence type="ECO:0000313" key="10">
    <source>
        <dbReference type="EnsemblPlants" id="Pp3c23_8210V3.1"/>
    </source>
</evidence>
<dbReference type="PaxDb" id="3218-PP1S10_211V6.1"/>
<evidence type="ECO:0000256" key="7">
    <source>
        <dbReference type="SAM" id="MobiDB-lite"/>
    </source>
</evidence>
<feature type="compositionally biased region" description="Polar residues" evidence="7">
    <location>
        <begin position="729"/>
        <end position="739"/>
    </location>
</feature>
<evidence type="ECO:0000256" key="1">
    <source>
        <dbReference type="ARBA" id="ARBA00004300"/>
    </source>
</evidence>
<evidence type="ECO:0000256" key="6">
    <source>
        <dbReference type="SAM" id="Coils"/>
    </source>
</evidence>
<proteinExistence type="predicted"/>
<dbReference type="Gramene" id="Pp3c23_8210V3.1">
    <property type="protein sequence ID" value="Pp3c23_8210V3.1"/>
    <property type="gene ID" value="Pp3c23_8210"/>
</dbReference>
<reference evidence="10" key="3">
    <citation type="submission" date="2020-12" db="UniProtKB">
        <authorList>
            <consortium name="EnsemblPlants"/>
        </authorList>
    </citation>
    <scope>IDENTIFICATION</scope>
</reference>
<feature type="coiled-coil region" evidence="6">
    <location>
        <begin position="182"/>
        <end position="212"/>
    </location>
</feature>
<dbReference type="CDD" id="cd10142">
    <property type="entry name" value="HD_SAS6_N"/>
    <property type="match status" value="1"/>
</dbReference>
<keyword evidence="2" id="KW-0963">Cytoplasm</keyword>
<evidence type="ECO:0000256" key="5">
    <source>
        <dbReference type="ARBA" id="ARBA00023306"/>
    </source>
</evidence>
<dbReference type="EMBL" id="ABEU02000023">
    <property type="protein sequence ID" value="PNR29073.1"/>
    <property type="molecule type" value="Genomic_DNA"/>
</dbReference>
<name>A0A2K1IIH1_PHYPA</name>
<feature type="coiled-coil region" evidence="6">
    <location>
        <begin position="440"/>
        <end position="502"/>
    </location>
</feature>
<sequence length="838" mass="93403">MGFEVEDYGKLGGMESTSTLFEKVVPFRVTKSNAEDRQMDLTARFIMGLSKVHRSTKVLQVQITNELDPFFFYSLEVNEDDFQNLKVEQCILVDFATFPYKFIELLEQCIVSSCTDNPRGTGRFLAVLHLRTGDSTLTVVETNQFKHLSHLSLVFRQGNDSVIKQFLAGRLAEYKAINGDMHEKLRRTLHSLEKALRDVNCLSSELSELKESQCRNISELKSDFTLELAHEKEKFMQETTELKVRLEKERTELETRLRQQIDQQQQRASDLDSQVRSLLDTKYKTDNKITELKNKCMSLERDLEEKTQEGDRLRKEKRNLETEKNEVEKESNRHLIRLSALEQEVSDKNESLSKLTMQLEVQTTQRCSSCLLVWQPMSALEVSRKEVLAAADRAEERASANATELSKCHQIIEKLQVELRASKQKVKLKGQVTSQQDNLLNERQSAIDKAQADNANLRNELTALKADMEDKKKKSEELTTKLDEAQNLLQSNQQMIQWLNQQLTEAQLGKLPAGSVSSRFNAFTRPNTSSLAYSCLTSANRPGEATTPLSSNSSLGASSGSNAFKNQFPKSSPYLSTATPISNIPPLQLKSQPNGLQSGLGVFNTNPSLSGSQRSMYVPVSKIAVQAAQKVQYTKNMGVTGTTAVASSTNLSSYTGCQTPMDGIMLNTWEDPGSWGSKHNPLPRPQLSFVDRSRYSNLSKTCVTIGKSNSNVTASGGCQIHCSHPPSPNQKSSSGQQSPPMIPAGDPAELSRGREQVVGGTSGRIQNGSGESVSRTPVNETEDRRPLSPNPNPRAQVSPPRHSNSKVNGDRKNPSPARTKVMKSPPNRSPAKSHFSRR</sequence>
<dbReference type="PANTHER" id="PTHR44281:SF2">
    <property type="entry name" value="SPINDLE ASSEMBLY ABNORMAL PROTEIN 6 HOMOLOG"/>
    <property type="match status" value="1"/>
</dbReference>
<feature type="region of interest" description="Disordered" evidence="7">
    <location>
        <begin position="303"/>
        <end position="327"/>
    </location>
</feature>
<accession>A0A2K1IIH1</accession>
<dbReference type="SMR" id="A0A2K1IIH1"/>
<evidence type="ECO:0000256" key="2">
    <source>
        <dbReference type="ARBA" id="ARBA00022490"/>
    </source>
</evidence>
<evidence type="ECO:0000313" key="11">
    <source>
        <dbReference type="Proteomes" id="UP000006727"/>
    </source>
</evidence>
<keyword evidence="11" id="KW-1185">Reference proteome</keyword>
<feature type="region of interest" description="Disordered" evidence="7">
    <location>
        <begin position="721"/>
        <end position="838"/>
    </location>
</feature>
<dbReference type="InterPro" id="IPR032396">
    <property type="entry name" value="SAS-6_N"/>
</dbReference>
<dbReference type="Pfam" id="PF16531">
    <property type="entry name" value="SAS-6_N"/>
    <property type="match status" value="1"/>
</dbReference>
<protein>
    <recommendedName>
        <fullName evidence="8">Spindle assembly abnormal protein 6 N-terminal domain-containing protein</fullName>
    </recommendedName>
</protein>
<evidence type="ECO:0000256" key="4">
    <source>
        <dbReference type="ARBA" id="ARBA00023212"/>
    </source>
</evidence>
<keyword evidence="5" id="KW-0131">Cell cycle</keyword>
<dbReference type="AlphaFoldDB" id="A0A2K1IIH1"/>
<keyword evidence="3 6" id="KW-0175">Coiled coil</keyword>
<dbReference type="PANTHER" id="PTHR44281">
    <property type="entry name" value="SPINDLE ASSEMBLY ABNORMAL PROTEIN 6 HOMOLOG"/>
    <property type="match status" value="1"/>
</dbReference>
<feature type="domain" description="Spindle assembly abnormal protein 6 N-terminal" evidence="8">
    <location>
        <begin position="20"/>
        <end position="155"/>
    </location>
</feature>
<gene>
    <name evidence="9" type="ORF">PHYPA_027765</name>
</gene>
<dbReference type="STRING" id="3218.A0A2K1IIH1"/>
<feature type="compositionally biased region" description="Low complexity" evidence="7">
    <location>
        <begin position="549"/>
        <end position="560"/>
    </location>
</feature>
<feature type="region of interest" description="Disordered" evidence="7">
    <location>
        <begin position="541"/>
        <end position="560"/>
    </location>
</feature>
<evidence type="ECO:0000313" key="9">
    <source>
        <dbReference type="EMBL" id="PNR29073.1"/>
    </source>
</evidence>
<reference evidence="9 11" key="1">
    <citation type="journal article" date="2008" name="Science">
        <title>The Physcomitrella genome reveals evolutionary insights into the conquest of land by plants.</title>
        <authorList>
            <person name="Rensing S."/>
            <person name="Lang D."/>
            <person name="Zimmer A."/>
            <person name="Terry A."/>
            <person name="Salamov A."/>
            <person name="Shapiro H."/>
            <person name="Nishiyama T."/>
            <person name="Perroud P.-F."/>
            <person name="Lindquist E."/>
            <person name="Kamisugi Y."/>
            <person name="Tanahashi T."/>
            <person name="Sakakibara K."/>
            <person name="Fujita T."/>
            <person name="Oishi K."/>
            <person name="Shin-I T."/>
            <person name="Kuroki Y."/>
            <person name="Toyoda A."/>
            <person name="Suzuki Y."/>
            <person name="Hashimoto A."/>
            <person name="Yamaguchi K."/>
            <person name="Sugano A."/>
            <person name="Kohara Y."/>
            <person name="Fujiyama A."/>
            <person name="Anterola A."/>
            <person name="Aoki S."/>
            <person name="Ashton N."/>
            <person name="Barbazuk W.B."/>
            <person name="Barker E."/>
            <person name="Bennetzen J."/>
            <person name="Bezanilla M."/>
            <person name="Blankenship R."/>
            <person name="Cho S.H."/>
            <person name="Dutcher S."/>
            <person name="Estelle M."/>
            <person name="Fawcett J.A."/>
            <person name="Gundlach H."/>
            <person name="Hanada K."/>
            <person name="Heyl A."/>
            <person name="Hicks K.A."/>
            <person name="Hugh J."/>
            <person name="Lohr M."/>
            <person name="Mayer K."/>
            <person name="Melkozernov A."/>
            <person name="Murata T."/>
            <person name="Nelson D."/>
            <person name="Pils B."/>
            <person name="Prigge M."/>
            <person name="Reiss B."/>
            <person name="Renner T."/>
            <person name="Rombauts S."/>
            <person name="Rushton P."/>
            <person name="Sanderfoot A."/>
            <person name="Schween G."/>
            <person name="Shiu S.-H."/>
            <person name="Stueber K."/>
            <person name="Theodoulou F.L."/>
            <person name="Tu H."/>
            <person name="Van de Peer Y."/>
            <person name="Verrier P.J."/>
            <person name="Waters E."/>
            <person name="Wood A."/>
            <person name="Yang L."/>
            <person name="Cove D."/>
            <person name="Cuming A."/>
            <person name="Hasebe M."/>
            <person name="Lucas S."/>
            <person name="Mishler D.B."/>
            <person name="Reski R."/>
            <person name="Grigoriev I."/>
            <person name="Quatrano R.S."/>
            <person name="Boore J.L."/>
        </authorList>
    </citation>
    <scope>NUCLEOTIDE SEQUENCE [LARGE SCALE GENOMIC DNA]</scope>
    <source>
        <strain evidence="10 11">cv. Gransden 2004</strain>
    </source>
</reference>
<dbReference type="InParanoid" id="A0A2K1IIH1"/>
<reference evidence="9 11" key="2">
    <citation type="journal article" date="2018" name="Plant J.">
        <title>The Physcomitrella patens chromosome-scale assembly reveals moss genome structure and evolution.</title>
        <authorList>
            <person name="Lang D."/>
            <person name="Ullrich K.K."/>
            <person name="Murat F."/>
            <person name="Fuchs J."/>
            <person name="Jenkins J."/>
            <person name="Haas F.B."/>
            <person name="Piednoel M."/>
            <person name="Gundlach H."/>
            <person name="Van Bel M."/>
            <person name="Meyberg R."/>
            <person name="Vives C."/>
            <person name="Morata J."/>
            <person name="Symeonidi A."/>
            <person name="Hiss M."/>
            <person name="Muchero W."/>
            <person name="Kamisugi Y."/>
            <person name="Saleh O."/>
            <person name="Blanc G."/>
            <person name="Decker E.L."/>
            <person name="van Gessel N."/>
            <person name="Grimwood J."/>
            <person name="Hayes R.D."/>
            <person name="Graham S.W."/>
            <person name="Gunter L.E."/>
            <person name="McDaniel S.F."/>
            <person name="Hoernstein S.N.W."/>
            <person name="Larsson A."/>
            <person name="Li F.W."/>
            <person name="Perroud P.F."/>
            <person name="Phillips J."/>
            <person name="Ranjan P."/>
            <person name="Rokshar D.S."/>
            <person name="Rothfels C.J."/>
            <person name="Schneider L."/>
            <person name="Shu S."/>
            <person name="Stevenson D.W."/>
            <person name="Thummler F."/>
            <person name="Tillich M."/>
            <person name="Villarreal Aguilar J.C."/>
            <person name="Widiez T."/>
            <person name="Wong G.K."/>
            <person name="Wymore A."/>
            <person name="Zhang Y."/>
            <person name="Zimmer A.D."/>
            <person name="Quatrano R.S."/>
            <person name="Mayer K.F.X."/>
            <person name="Goodstein D."/>
            <person name="Casacuberta J.M."/>
            <person name="Vandepoele K."/>
            <person name="Reski R."/>
            <person name="Cuming A.C."/>
            <person name="Tuskan G.A."/>
            <person name="Maumus F."/>
            <person name="Salse J."/>
            <person name="Schmutz J."/>
            <person name="Rensing S.A."/>
        </authorList>
    </citation>
    <scope>NUCLEOTIDE SEQUENCE [LARGE SCALE GENOMIC DNA]</scope>
    <source>
        <strain evidence="10 11">cv. Gransden 2004</strain>
    </source>
</reference>